<dbReference type="EMBL" id="HBHJ01001948">
    <property type="protein sequence ID" value="CAD9662043.1"/>
    <property type="molecule type" value="Transcribed_RNA"/>
</dbReference>
<proteinExistence type="predicted"/>
<dbReference type="AlphaFoldDB" id="A0A7S2R6C3"/>
<sequence length="483" mass="53424">MVSLSALRFWRWRVAPWIELRTQHVVQRWLLPSLSKEQLVGMVAAASSEMANREVLSQLSQLPPDVQREAKIIVDQTAKNLQSKLLLLADEDWDVSRLVESELKALYKSGSKLDPSTEQALRQILRVQLDLIFSGLLNPSSNLLIGQQLNETVTSLTTTATELVDGYQQQLRAAISTLDVNGDGVVTLDELSALVPTLELSLTTTASEVMGEYQRRLQDSLPPDVADSAATTLESYQRRLLSTVPPLETSTLASTATDVVQKYQEQLRSLLSRLDRNGDGFITLGDITSLLPAIDNSTQSLLPLLPPTYASSARNASSSQVDPAMVSVNLEDLFSYYFARADQPLPPEVGDFFRGGTPQNLSWIALLNTTLDPLTSELSRGLNTSVKASEGIFTKVERDLKQFVGDRVGQWTSSRKLSRDISGNEFLSRRMEGVKELVKDATRTKTLSAEVQERTAVESLTQSIMKNLRERRRGGDSDIGETK</sequence>
<evidence type="ECO:0000256" key="1">
    <source>
        <dbReference type="ARBA" id="ARBA00022837"/>
    </source>
</evidence>
<reference evidence="3" key="1">
    <citation type="submission" date="2021-01" db="EMBL/GenBank/DDBJ databases">
        <authorList>
            <person name="Corre E."/>
            <person name="Pelletier E."/>
            <person name="Niang G."/>
            <person name="Scheremetjew M."/>
            <person name="Finn R."/>
            <person name="Kale V."/>
            <person name="Holt S."/>
            <person name="Cochrane G."/>
            <person name="Meng A."/>
            <person name="Brown T."/>
            <person name="Cohen L."/>
        </authorList>
    </citation>
    <scope>NUCLEOTIDE SEQUENCE</scope>
    <source>
        <strain evidence="3">CCMP1243</strain>
    </source>
</reference>
<dbReference type="PROSITE" id="PS00018">
    <property type="entry name" value="EF_HAND_1"/>
    <property type="match status" value="2"/>
</dbReference>
<evidence type="ECO:0000313" key="3">
    <source>
        <dbReference type="EMBL" id="CAD9662043.1"/>
    </source>
</evidence>
<dbReference type="SUPFAM" id="SSF47473">
    <property type="entry name" value="EF-hand"/>
    <property type="match status" value="1"/>
</dbReference>
<feature type="domain" description="EF-hand" evidence="2">
    <location>
        <begin position="166"/>
        <end position="201"/>
    </location>
</feature>
<dbReference type="SMART" id="SM00054">
    <property type="entry name" value="EFh"/>
    <property type="match status" value="2"/>
</dbReference>
<dbReference type="Gene3D" id="1.10.238.10">
    <property type="entry name" value="EF-hand"/>
    <property type="match status" value="1"/>
</dbReference>
<dbReference type="InterPro" id="IPR011992">
    <property type="entry name" value="EF-hand-dom_pair"/>
</dbReference>
<dbReference type="PROSITE" id="PS50222">
    <property type="entry name" value="EF_HAND_2"/>
    <property type="match status" value="2"/>
</dbReference>
<organism evidence="3">
    <name type="scientific">Rhizochromulina marina</name>
    <dbReference type="NCBI Taxonomy" id="1034831"/>
    <lineage>
        <taxon>Eukaryota</taxon>
        <taxon>Sar</taxon>
        <taxon>Stramenopiles</taxon>
        <taxon>Ochrophyta</taxon>
        <taxon>Dictyochophyceae</taxon>
        <taxon>Rhizochromulinales</taxon>
        <taxon>Rhizochromulina</taxon>
    </lineage>
</organism>
<accession>A0A7S2R6C3</accession>
<dbReference type="InterPro" id="IPR002048">
    <property type="entry name" value="EF_hand_dom"/>
</dbReference>
<feature type="domain" description="EF-hand" evidence="2">
    <location>
        <begin position="262"/>
        <end position="297"/>
    </location>
</feature>
<evidence type="ECO:0000259" key="2">
    <source>
        <dbReference type="PROSITE" id="PS50222"/>
    </source>
</evidence>
<protein>
    <recommendedName>
        <fullName evidence="2">EF-hand domain-containing protein</fullName>
    </recommendedName>
</protein>
<name>A0A7S2R6C3_9STRA</name>
<dbReference type="GO" id="GO:0005509">
    <property type="term" value="F:calcium ion binding"/>
    <property type="evidence" value="ECO:0007669"/>
    <property type="project" value="InterPro"/>
</dbReference>
<dbReference type="Pfam" id="PF13202">
    <property type="entry name" value="EF-hand_5"/>
    <property type="match status" value="2"/>
</dbReference>
<keyword evidence="1" id="KW-0106">Calcium</keyword>
<dbReference type="InterPro" id="IPR018247">
    <property type="entry name" value="EF_Hand_1_Ca_BS"/>
</dbReference>
<gene>
    <name evidence="3" type="ORF">RMAR1173_LOCUS1240</name>
</gene>